<reference evidence="3 4" key="1">
    <citation type="submission" date="2019-09" db="EMBL/GenBank/DDBJ databases">
        <title>Goodfellowia gen. nov., a new genus of the Pseudonocardineae related to Actinoalloteichus, containing Goodfellowia coeruleoviolacea gen. nov., comb. nov. gen. nov., comb. nov.</title>
        <authorList>
            <person name="Labeda D."/>
        </authorList>
    </citation>
    <scope>NUCLEOTIDE SEQUENCE [LARGE SCALE GENOMIC DNA]</scope>
    <source>
        <strain evidence="3 4">AN110305</strain>
    </source>
</reference>
<dbReference type="OrthoDB" id="250246at2"/>
<accession>A0A5B2XFI4</accession>
<dbReference type="InterPro" id="IPR015424">
    <property type="entry name" value="PyrdxlP-dep_Trfase"/>
</dbReference>
<dbReference type="PANTHER" id="PTHR43092">
    <property type="entry name" value="L-CYSTEINE DESULFHYDRASE"/>
    <property type="match status" value="1"/>
</dbReference>
<dbReference type="Proteomes" id="UP000323454">
    <property type="component" value="Unassembled WGS sequence"/>
</dbReference>
<name>A0A5B2XFI4_9PSEU</name>
<proteinExistence type="predicted"/>
<dbReference type="Pfam" id="PF00266">
    <property type="entry name" value="Aminotran_5"/>
    <property type="match status" value="1"/>
</dbReference>
<dbReference type="AlphaFoldDB" id="A0A5B2XFI4"/>
<dbReference type="GO" id="GO:0008483">
    <property type="term" value="F:transaminase activity"/>
    <property type="evidence" value="ECO:0007669"/>
    <property type="project" value="UniProtKB-KW"/>
</dbReference>
<dbReference type="InterPro" id="IPR000192">
    <property type="entry name" value="Aminotrans_V_dom"/>
</dbReference>
<sequence length="373" mass="39521">MFSLDPEVAHLNNGSFGAVPRQVQRAQDLLRAEMDRNPMRFFTRGLPARIADARRQVADFLGAAPGLTALLPNVTAATSVALGTIDLGPGEEVLVTDHGYAAVTSACARRCREAGATLTEVSIPFAATDDEVTAAMLGAVGPRTRLAVVDHVTSHTARTLPVRRLCAELARAGVAVLVDAAHAPGMLPEPVAGTGADFWIGNLHKWAFSPRSVAALVVAPRWRSSVRPLALSYEDSMGFPAAVEWQGTLDYTALLAAPAGLAMLAELGLPAMRRHNSALAAYGQRVVAEALDLDPAGLPGEEALAMRVIPLPVAAAPDEASAVALRERIADELRCEVALNFWRGRPLLRLSAQVYNDEADFDRLAAGLPGLLR</sequence>
<dbReference type="Gene3D" id="3.40.640.10">
    <property type="entry name" value="Type I PLP-dependent aspartate aminotransferase-like (Major domain)"/>
    <property type="match status" value="1"/>
</dbReference>
<dbReference type="PANTHER" id="PTHR43092:SF2">
    <property type="entry name" value="HERCYNYLCYSTEINE SULFOXIDE LYASE"/>
    <property type="match status" value="1"/>
</dbReference>
<dbReference type="Gene3D" id="3.90.1150.10">
    <property type="entry name" value="Aspartate Aminotransferase, domain 1"/>
    <property type="match status" value="1"/>
</dbReference>
<dbReference type="SUPFAM" id="SSF53383">
    <property type="entry name" value="PLP-dependent transferases"/>
    <property type="match status" value="1"/>
</dbReference>
<keyword evidence="1" id="KW-0663">Pyridoxal phosphate</keyword>
<protein>
    <submittedName>
        <fullName evidence="3">Aminotransferase class V-fold PLP-dependent enzyme</fullName>
    </submittedName>
</protein>
<evidence type="ECO:0000259" key="2">
    <source>
        <dbReference type="Pfam" id="PF00266"/>
    </source>
</evidence>
<dbReference type="InterPro" id="IPR015421">
    <property type="entry name" value="PyrdxlP-dep_Trfase_major"/>
</dbReference>
<evidence type="ECO:0000256" key="1">
    <source>
        <dbReference type="ARBA" id="ARBA00022898"/>
    </source>
</evidence>
<gene>
    <name evidence="3" type="ORF">F0L68_15930</name>
</gene>
<keyword evidence="4" id="KW-1185">Reference proteome</keyword>
<organism evidence="3 4">
    <name type="scientific">Solihabitans fulvus</name>
    <dbReference type="NCBI Taxonomy" id="1892852"/>
    <lineage>
        <taxon>Bacteria</taxon>
        <taxon>Bacillati</taxon>
        <taxon>Actinomycetota</taxon>
        <taxon>Actinomycetes</taxon>
        <taxon>Pseudonocardiales</taxon>
        <taxon>Pseudonocardiaceae</taxon>
        <taxon>Solihabitans</taxon>
    </lineage>
</organism>
<keyword evidence="3" id="KW-0032">Aminotransferase</keyword>
<dbReference type="EMBL" id="VUOB01000027">
    <property type="protein sequence ID" value="KAA2261651.1"/>
    <property type="molecule type" value="Genomic_DNA"/>
</dbReference>
<keyword evidence="3" id="KW-0808">Transferase</keyword>
<evidence type="ECO:0000313" key="3">
    <source>
        <dbReference type="EMBL" id="KAA2261651.1"/>
    </source>
</evidence>
<evidence type="ECO:0000313" key="4">
    <source>
        <dbReference type="Proteomes" id="UP000323454"/>
    </source>
</evidence>
<comment type="caution">
    <text evidence="3">The sequence shown here is derived from an EMBL/GenBank/DDBJ whole genome shotgun (WGS) entry which is preliminary data.</text>
</comment>
<reference evidence="3 4" key="2">
    <citation type="submission" date="2019-09" db="EMBL/GenBank/DDBJ databases">
        <authorList>
            <person name="Jin C."/>
        </authorList>
    </citation>
    <scope>NUCLEOTIDE SEQUENCE [LARGE SCALE GENOMIC DNA]</scope>
    <source>
        <strain evidence="3 4">AN110305</strain>
    </source>
</reference>
<feature type="domain" description="Aminotransferase class V" evidence="2">
    <location>
        <begin position="49"/>
        <end position="364"/>
    </location>
</feature>
<dbReference type="InterPro" id="IPR015422">
    <property type="entry name" value="PyrdxlP-dep_Trfase_small"/>
</dbReference>